<reference evidence="14 15" key="1">
    <citation type="submission" date="2017-10" db="EMBL/GenBank/DDBJ databases">
        <title>Novel microbial diversity and functional potential in the marine mammal oral microbiome.</title>
        <authorList>
            <person name="Dudek N.K."/>
            <person name="Sun C.L."/>
            <person name="Burstein D."/>
            <person name="Kantor R.S."/>
            <person name="Aliaga Goltsman D.S."/>
            <person name="Bik E.M."/>
            <person name="Thomas B.C."/>
            <person name="Banfield J.F."/>
            <person name="Relman D.A."/>
        </authorList>
    </citation>
    <scope>NUCLEOTIDE SEQUENCE [LARGE SCALE GENOMIC DNA]</scope>
    <source>
        <strain evidence="14">DOLJORAL78_47_16</strain>
    </source>
</reference>
<dbReference type="Proteomes" id="UP000230821">
    <property type="component" value="Unassembled WGS sequence"/>
</dbReference>
<proteinExistence type="inferred from homology"/>
<dbReference type="InterPro" id="IPR014729">
    <property type="entry name" value="Rossmann-like_a/b/a_fold"/>
</dbReference>
<dbReference type="EC" id="6.1.1.17" evidence="10"/>
<evidence type="ECO:0000256" key="10">
    <source>
        <dbReference type="HAMAP-Rule" id="MF_00022"/>
    </source>
</evidence>
<comment type="function">
    <text evidence="10">Catalyzes the attachment of glutamate to tRNA(Glu) in a two-step reaction: glutamate is first activated by ATP to form Glu-AMP and then transferred to the acceptor end of tRNA(Glu).</text>
</comment>
<sequence length="479" mass="54848">MTNVRTRFAPSPTGYLHIGGARTALFNWLFARHHNGTFILRIEDTDAERSTDEAIQAIFDSMRWMGLDWDEGPFYQTQRYDVYREYAQRLLEEGKAYKCYCTQEELKEKRERAKQEGRPPRYDRTCRDRQDQPEDQPYTVRFKIPLDGETIVHDLVQGDVSFPNAELDDLIIVRTDGSPTYNFCVVVDDASMELTHVIRGSDHLSNTPKQILMYEALGYRTPKFAHIPLILGKDKAKLSKRHAATSVMSYQETGYLPEALVNYLVRLGWAHGDQEIFSVEEMIAAFSLEGVGKSAGVFDTDKLLWLNQHYLKESTPQKLAELLMPFLQQQYSTPRCPVDGSQVTADSTWLHQVIITLQERSKTLVEMAEMMHYYFADELEYQPKAAKKAFKADTPELLESVLDLFEPLEPFDVPTLDKTIHDFAEQQELKLGKVAQPIRLALTGGGASPGLFDVMALCGKQTVQHRIHKAIEWIRAREA</sequence>
<comment type="caution">
    <text evidence="14">The sequence shown here is derived from an EMBL/GenBank/DDBJ whole genome shotgun (WGS) entry which is preliminary data.</text>
</comment>
<dbReference type="InterPro" id="IPR049940">
    <property type="entry name" value="GluQ/Sye"/>
</dbReference>
<dbReference type="CDD" id="cd00808">
    <property type="entry name" value="GluRS_core"/>
    <property type="match status" value="1"/>
</dbReference>
<dbReference type="InterPro" id="IPR000924">
    <property type="entry name" value="Glu/Gln-tRNA-synth"/>
</dbReference>
<dbReference type="Gene3D" id="1.10.10.350">
    <property type="match status" value="1"/>
</dbReference>
<feature type="binding site" evidence="10">
    <location>
        <position position="128"/>
    </location>
    <ligand>
        <name>Zn(2+)</name>
        <dbReference type="ChEBI" id="CHEBI:29105"/>
    </ligand>
</feature>
<dbReference type="InterPro" id="IPR001412">
    <property type="entry name" value="aa-tRNA-synth_I_CS"/>
</dbReference>
<feature type="binding site" evidence="10">
    <location>
        <position position="240"/>
    </location>
    <ligand>
        <name>ATP</name>
        <dbReference type="ChEBI" id="CHEBI:30616"/>
    </ligand>
</feature>
<feature type="binding site" evidence="10">
    <location>
        <position position="99"/>
    </location>
    <ligand>
        <name>Zn(2+)</name>
        <dbReference type="ChEBI" id="CHEBI:29105"/>
    </ligand>
</feature>
<feature type="region of interest" description="Disordered" evidence="11">
    <location>
        <begin position="108"/>
        <end position="134"/>
    </location>
</feature>
<keyword evidence="4 10" id="KW-0963">Cytoplasm</keyword>
<dbReference type="GO" id="GO:0006424">
    <property type="term" value="P:glutamyl-tRNA aminoacylation"/>
    <property type="evidence" value="ECO:0007669"/>
    <property type="project" value="UniProtKB-UniRule"/>
</dbReference>
<dbReference type="GO" id="GO:0000049">
    <property type="term" value="F:tRNA binding"/>
    <property type="evidence" value="ECO:0007669"/>
    <property type="project" value="InterPro"/>
</dbReference>
<dbReference type="InterPro" id="IPR033910">
    <property type="entry name" value="GluRS_core"/>
</dbReference>
<dbReference type="InterPro" id="IPR020058">
    <property type="entry name" value="Glu/Gln-tRNA-synth_Ib_cat-dom"/>
</dbReference>
<gene>
    <name evidence="10" type="primary">gltX</name>
    <name evidence="14" type="ORF">CSA56_02000</name>
</gene>
<dbReference type="PANTHER" id="PTHR43311">
    <property type="entry name" value="GLUTAMATE--TRNA LIGASE"/>
    <property type="match status" value="1"/>
</dbReference>
<organism evidence="14 15">
    <name type="scientific">candidate division KSB3 bacterium</name>
    <dbReference type="NCBI Taxonomy" id="2044937"/>
    <lineage>
        <taxon>Bacteria</taxon>
        <taxon>candidate division KSB3</taxon>
    </lineage>
</organism>
<comment type="catalytic activity">
    <reaction evidence="10">
        <text>tRNA(Glu) + L-glutamate + ATP = L-glutamyl-tRNA(Glu) + AMP + diphosphate</text>
        <dbReference type="Rhea" id="RHEA:23540"/>
        <dbReference type="Rhea" id="RHEA-COMP:9663"/>
        <dbReference type="Rhea" id="RHEA-COMP:9680"/>
        <dbReference type="ChEBI" id="CHEBI:29985"/>
        <dbReference type="ChEBI" id="CHEBI:30616"/>
        <dbReference type="ChEBI" id="CHEBI:33019"/>
        <dbReference type="ChEBI" id="CHEBI:78442"/>
        <dbReference type="ChEBI" id="CHEBI:78520"/>
        <dbReference type="ChEBI" id="CHEBI:456215"/>
        <dbReference type="EC" id="6.1.1.17"/>
    </reaction>
</comment>
<dbReference type="PROSITE" id="PS00178">
    <property type="entry name" value="AA_TRNA_LIGASE_I"/>
    <property type="match status" value="1"/>
</dbReference>
<dbReference type="PRINTS" id="PR00987">
    <property type="entry name" value="TRNASYNTHGLU"/>
</dbReference>
<keyword evidence="10" id="KW-0862">Zinc</keyword>
<dbReference type="EMBL" id="PDSK01000028">
    <property type="protein sequence ID" value="PIE35982.1"/>
    <property type="molecule type" value="Genomic_DNA"/>
</dbReference>
<evidence type="ECO:0000256" key="11">
    <source>
        <dbReference type="SAM" id="MobiDB-lite"/>
    </source>
</evidence>
<dbReference type="InterPro" id="IPR008925">
    <property type="entry name" value="aa_tRNA-synth_I_cd-bd_sf"/>
</dbReference>
<evidence type="ECO:0000256" key="8">
    <source>
        <dbReference type="ARBA" id="ARBA00022917"/>
    </source>
</evidence>
<keyword evidence="6 10" id="KW-0547">Nucleotide-binding</keyword>
<feature type="binding site" evidence="10">
    <location>
        <position position="101"/>
    </location>
    <ligand>
        <name>Zn(2+)</name>
        <dbReference type="ChEBI" id="CHEBI:29105"/>
    </ligand>
</feature>
<evidence type="ECO:0000256" key="2">
    <source>
        <dbReference type="ARBA" id="ARBA00007894"/>
    </source>
</evidence>
<comment type="similarity">
    <text evidence="2 10">Belongs to the class-I aminoacyl-tRNA synthetase family. Glutamate--tRNA ligase type 1 subfamily.</text>
</comment>
<dbReference type="InterPro" id="IPR020751">
    <property type="entry name" value="aa-tRNA-synth_I_codon-bd_sub2"/>
</dbReference>
<keyword evidence="10" id="KW-0479">Metal-binding</keyword>
<dbReference type="GO" id="GO:0005524">
    <property type="term" value="F:ATP binding"/>
    <property type="evidence" value="ECO:0007669"/>
    <property type="project" value="UniProtKB-UniRule"/>
</dbReference>
<dbReference type="NCBIfam" id="TIGR00464">
    <property type="entry name" value="gltX_bact"/>
    <property type="match status" value="1"/>
</dbReference>
<protein>
    <recommendedName>
        <fullName evidence="10">Glutamate--tRNA ligase</fullName>
        <ecNumber evidence="10">6.1.1.17</ecNumber>
    </recommendedName>
    <alternativeName>
        <fullName evidence="10">Glutamyl-tRNA synthetase</fullName>
        <shortName evidence="10">GluRS</shortName>
    </alternativeName>
</protein>
<dbReference type="SUPFAM" id="SSF48163">
    <property type="entry name" value="An anticodon-binding domain of class I aminoacyl-tRNA synthetases"/>
    <property type="match status" value="1"/>
</dbReference>
<evidence type="ECO:0000256" key="6">
    <source>
        <dbReference type="ARBA" id="ARBA00022741"/>
    </source>
</evidence>
<dbReference type="PANTHER" id="PTHR43311:SF2">
    <property type="entry name" value="GLUTAMATE--TRNA LIGASE, MITOCHONDRIAL-RELATED"/>
    <property type="match status" value="1"/>
</dbReference>
<keyword evidence="7 10" id="KW-0067">ATP-binding</keyword>
<keyword evidence="5 10" id="KW-0436">Ligase</keyword>
<name>A0A2G6KLR8_9BACT</name>
<evidence type="ECO:0000256" key="9">
    <source>
        <dbReference type="ARBA" id="ARBA00023146"/>
    </source>
</evidence>
<feature type="short sequence motif" description="'KMSKS' region" evidence="10">
    <location>
        <begin position="237"/>
        <end position="241"/>
    </location>
</feature>
<evidence type="ECO:0000256" key="3">
    <source>
        <dbReference type="ARBA" id="ARBA00011245"/>
    </source>
</evidence>
<feature type="domain" description="Glutamyl/glutaminyl-tRNA synthetase class Ib catalytic" evidence="12">
    <location>
        <begin position="3"/>
        <end position="305"/>
    </location>
</feature>
<dbReference type="Gene3D" id="3.40.50.620">
    <property type="entry name" value="HUPs"/>
    <property type="match status" value="1"/>
</dbReference>
<accession>A0A2G6KLR8</accession>
<evidence type="ECO:0000259" key="12">
    <source>
        <dbReference type="Pfam" id="PF00749"/>
    </source>
</evidence>
<keyword evidence="9 10" id="KW-0030">Aminoacyl-tRNA synthetase</keyword>
<dbReference type="FunFam" id="3.40.50.620:FF:000007">
    <property type="entry name" value="Glutamate--tRNA ligase"/>
    <property type="match status" value="1"/>
</dbReference>
<evidence type="ECO:0000256" key="5">
    <source>
        <dbReference type="ARBA" id="ARBA00022598"/>
    </source>
</evidence>
<evidence type="ECO:0000256" key="7">
    <source>
        <dbReference type="ARBA" id="ARBA00022840"/>
    </source>
</evidence>
<comment type="cofactor">
    <cofactor evidence="10">
        <name>Zn(2+)</name>
        <dbReference type="ChEBI" id="CHEBI:29105"/>
    </cofactor>
    <text evidence="10">Binds 1 zinc ion per subunit.</text>
</comment>
<evidence type="ECO:0000256" key="4">
    <source>
        <dbReference type="ARBA" id="ARBA00022490"/>
    </source>
</evidence>
<dbReference type="GO" id="GO:0004818">
    <property type="term" value="F:glutamate-tRNA ligase activity"/>
    <property type="evidence" value="ECO:0007669"/>
    <property type="project" value="UniProtKB-UniRule"/>
</dbReference>
<evidence type="ECO:0000313" key="15">
    <source>
        <dbReference type="Proteomes" id="UP000230821"/>
    </source>
</evidence>
<dbReference type="HAMAP" id="MF_00022">
    <property type="entry name" value="Glu_tRNA_synth_type1"/>
    <property type="match status" value="1"/>
</dbReference>
<evidence type="ECO:0000313" key="14">
    <source>
        <dbReference type="EMBL" id="PIE35982.1"/>
    </source>
</evidence>
<dbReference type="AlphaFoldDB" id="A0A2G6KLR8"/>
<dbReference type="GO" id="GO:0008270">
    <property type="term" value="F:zinc ion binding"/>
    <property type="evidence" value="ECO:0007669"/>
    <property type="project" value="UniProtKB-UniRule"/>
</dbReference>
<feature type="short sequence motif" description="'HIGH' region" evidence="10">
    <location>
        <begin position="10"/>
        <end position="20"/>
    </location>
</feature>
<keyword evidence="8 10" id="KW-0648">Protein biosynthesis</keyword>
<dbReference type="GO" id="GO:0005829">
    <property type="term" value="C:cytosol"/>
    <property type="evidence" value="ECO:0007669"/>
    <property type="project" value="TreeGrafter"/>
</dbReference>
<comment type="subunit">
    <text evidence="3 10">Monomer.</text>
</comment>
<feature type="compositionally biased region" description="Basic and acidic residues" evidence="11">
    <location>
        <begin position="108"/>
        <end position="132"/>
    </location>
</feature>
<evidence type="ECO:0000256" key="1">
    <source>
        <dbReference type="ARBA" id="ARBA00004496"/>
    </source>
</evidence>
<dbReference type="Pfam" id="PF19269">
    <property type="entry name" value="Anticodon_2"/>
    <property type="match status" value="1"/>
</dbReference>
<dbReference type="InterPro" id="IPR004527">
    <property type="entry name" value="Glu-tRNA-ligase_bac/mito"/>
</dbReference>
<evidence type="ECO:0000259" key="13">
    <source>
        <dbReference type="Pfam" id="PF19269"/>
    </source>
</evidence>
<feature type="domain" description="Aminoacyl-tRNA synthetase class I anticodon-binding" evidence="13">
    <location>
        <begin position="318"/>
        <end position="471"/>
    </location>
</feature>
<feature type="binding site" evidence="10">
    <location>
        <position position="126"/>
    </location>
    <ligand>
        <name>Zn(2+)</name>
        <dbReference type="ChEBI" id="CHEBI:29105"/>
    </ligand>
</feature>
<comment type="subcellular location">
    <subcellularLocation>
        <location evidence="1 10">Cytoplasm</location>
    </subcellularLocation>
</comment>
<dbReference type="Pfam" id="PF00749">
    <property type="entry name" value="tRNA-synt_1c"/>
    <property type="match status" value="1"/>
</dbReference>
<dbReference type="SUPFAM" id="SSF52374">
    <property type="entry name" value="Nucleotidylyl transferase"/>
    <property type="match status" value="1"/>
</dbReference>
<dbReference type="InterPro" id="IPR045462">
    <property type="entry name" value="aa-tRNA-synth_I_cd-bd"/>
</dbReference>